<dbReference type="Pfam" id="PF08915">
    <property type="entry name" value="tRNA-Thr_ED"/>
    <property type="match status" value="1"/>
</dbReference>
<dbReference type="GO" id="GO:0005524">
    <property type="term" value="F:ATP binding"/>
    <property type="evidence" value="ECO:0007669"/>
    <property type="project" value="InterPro"/>
</dbReference>
<dbReference type="Proteomes" id="UP000178645">
    <property type="component" value="Unassembled WGS sequence"/>
</dbReference>
<dbReference type="InterPro" id="IPR023509">
    <property type="entry name" value="DTD-like_sf"/>
</dbReference>
<reference evidence="2 3" key="1">
    <citation type="journal article" date="2016" name="Nat. Commun.">
        <title>Thousands of microbial genomes shed light on interconnected biogeochemical processes in an aquifer system.</title>
        <authorList>
            <person name="Anantharaman K."/>
            <person name="Brown C.T."/>
            <person name="Hug L.A."/>
            <person name="Sharon I."/>
            <person name="Castelle C.J."/>
            <person name="Probst A.J."/>
            <person name="Thomas B.C."/>
            <person name="Singh A."/>
            <person name="Wilkins M.J."/>
            <person name="Karaoz U."/>
            <person name="Brodie E.L."/>
            <person name="Williams K.H."/>
            <person name="Hubbard S.S."/>
            <person name="Banfield J.F."/>
        </authorList>
    </citation>
    <scope>NUCLEOTIDE SEQUENCE [LARGE SCALE GENOMIC DNA]</scope>
</reference>
<dbReference type="InterPro" id="IPR015011">
    <property type="entry name" value="Threonyl-tRNA_syn_edit_dom_arc"/>
</dbReference>
<gene>
    <name evidence="2" type="ORF">A3G53_00080</name>
</gene>
<dbReference type="AlphaFoldDB" id="A0A1F6Y534"/>
<accession>A0A1F6Y534</accession>
<dbReference type="GO" id="GO:0005737">
    <property type="term" value="C:cytoplasm"/>
    <property type="evidence" value="ECO:0007669"/>
    <property type="project" value="InterPro"/>
</dbReference>
<evidence type="ECO:0000313" key="2">
    <source>
        <dbReference type="EMBL" id="OGJ01500.1"/>
    </source>
</evidence>
<proteinExistence type="predicted"/>
<sequence>MKALIFHADRFGFTIDENIVNETGEGPPRGLPGATVEECLVVLFHVEENDGPKQARQLCKDIRRVANKVGTNRLMVTAFGHLSNSYAPWGVAEGTARLVVETCREWESYEVFSTPFGVDGKTLVLHAKSHKDAVKFRSYS</sequence>
<dbReference type="GO" id="GO:0004829">
    <property type="term" value="F:threonine-tRNA ligase activity"/>
    <property type="evidence" value="ECO:0007669"/>
    <property type="project" value="InterPro"/>
</dbReference>
<dbReference type="EMBL" id="MFVU01000024">
    <property type="protein sequence ID" value="OGJ01500.1"/>
    <property type="molecule type" value="Genomic_DNA"/>
</dbReference>
<organism evidence="2 3">
    <name type="scientific">Candidatus Nomurabacteria bacterium RIFCSPLOWO2_12_FULL_44_11</name>
    <dbReference type="NCBI Taxonomy" id="1801796"/>
    <lineage>
        <taxon>Bacteria</taxon>
        <taxon>Candidatus Nomuraibacteriota</taxon>
    </lineage>
</organism>
<dbReference type="GO" id="GO:0008270">
    <property type="term" value="F:zinc ion binding"/>
    <property type="evidence" value="ECO:0007669"/>
    <property type="project" value="InterPro"/>
</dbReference>
<dbReference type="Gene3D" id="3.50.80.10">
    <property type="entry name" value="D-tyrosyl-tRNA(Tyr) deacylase"/>
    <property type="match status" value="1"/>
</dbReference>
<evidence type="ECO:0000259" key="1">
    <source>
        <dbReference type="Pfam" id="PF08915"/>
    </source>
</evidence>
<name>A0A1F6Y534_9BACT</name>
<protein>
    <recommendedName>
        <fullName evidence="1">Threonyl-tRNA synthetase editing domain-containing protein</fullName>
    </recommendedName>
</protein>
<comment type="caution">
    <text evidence="2">The sequence shown here is derived from an EMBL/GenBank/DDBJ whole genome shotgun (WGS) entry which is preliminary data.</text>
</comment>
<feature type="domain" description="Threonyl-tRNA synthetase editing" evidence="1">
    <location>
        <begin position="1"/>
        <end position="128"/>
    </location>
</feature>
<evidence type="ECO:0000313" key="3">
    <source>
        <dbReference type="Proteomes" id="UP000178645"/>
    </source>
</evidence>